<evidence type="ECO:0000313" key="3">
    <source>
        <dbReference type="Proteomes" id="UP001341840"/>
    </source>
</evidence>
<evidence type="ECO:0000313" key="2">
    <source>
        <dbReference type="EMBL" id="MED6187890.1"/>
    </source>
</evidence>
<comment type="caution">
    <text evidence="2">The sequence shown here is derived from an EMBL/GenBank/DDBJ whole genome shotgun (WGS) entry which is preliminary data.</text>
</comment>
<dbReference type="Proteomes" id="UP001341840">
    <property type="component" value="Unassembled WGS sequence"/>
</dbReference>
<organism evidence="2 3">
    <name type="scientific">Stylosanthes scabra</name>
    <dbReference type="NCBI Taxonomy" id="79078"/>
    <lineage>
        <taxon>Eukaryota</taxon>
        <taxon>Viridiplantae</taxon>
        <taxon>Streptophyta</taxon>
        <taxon>Embryophyta</taxon>
        <taxon>Tracheophyta</taxon>
        <taxon>Spermatophyta</taxon>
        <taxon>Magnoliopsida</taxon>
        <taxon>eudicotyledons</taxon>
        <taxon>Gunneridae</taxon>
        <taxon>Pentapetalae</taxon>
        <taxon>rosids</taxon>
        <taxon>fabids</taxon>
        <taxon>Fabales</taxon>
        <taxon>Fabaceae</taxon>
        <taxon>Papilionoideae</taxon>
        <taxon>50 kb inversion clade</taxon>
        <taxon>dalbergioids sensu lato</taxon>
        <taxon>Dalbergieae</taxon>
        <taxon>Pterocarpus clade</taxon>
        <taxon>Stylosanthes</taxon>
    </lineage>
</organism>
<evidence type="ECO:0000256" key="1">
    <source>
        <dbReference type="SAM" id="MobiDB-lite"/>
    </source>
</evidence>
<proteinExistence type="predicted"/>
<protein>
    <submittedName>
        <fullName evidence="2">Uncharacterized protein</fullName>
    </submittedName>
</protein>
<sequence>MERIRRRFSLTGTMLNENSFSIGQEIMEEDNQQRRYAEEGDGSGNMSMECFQGLQKSIFIDASNMDEEQNKWNYRLDQGNDESRTRKYQGCQSEAQAKGKEIIIAEEGPIRPMKKTYKATPGNLYFVEMPEDSDNKEENYMKIDDNME</sequence>
<name>A0ABU6WPU5_9FABA</name>
<keyword evidence="3" id="KW-1185">Reference proteome</keyword>
<accession>A0ABU6WPU5</accession>
<gene>
    <name evidence="2" type="ORF">PIB30_080786</name>
</gene>
<feature type="region of interest" description="Disordered" evidence="1">
    <location>
        <begin position="129"/>
        <end position="148"/>
    </location>
</feature>
<dbReference type="EMBL" id="JASCZI010182429">
    <property type="protein sequence ID" value="MED6187890.1"/>
    <property type="molecule type" value="Genomic_DNA"/>
</dbReference>
<reference evidence="2 3" key="1">
    <citation type="journal article" date="2023" name="Plants (Basel)">
        <title>Bridging the Gap: Combining Genomics and Transcriptomics Approaches to Understand Stylosanthes scabra, an Orphan Legume from the Brazilian Caatinga.</title>
        <authorList>
            <person name="Ferreira-Neto J.R.C."/>
            <person name="da Silva M.D."/>
            <person name="Binneck E."/>
            <person name="de Melo N.F."/>
            <person name="da Silva R.H."/>
            <person name="de Melo A.L.T.M."/>
            <person name="Pandolfi V."/>
            <person name="Bustamante F.O."/>
            <person name="Brasileiro-Vidal A.C."/>
            <person name="Benko-Iseppon A.M."/>
        </authorList>
    </citation>
    <scope>NUCLEOTIDE SEQUENCE [LARGE SCALE GENOMIC DNA]</scope>
    <source>
        <tissue evidence="2">Leaves</tissue>
    </source>
</reference>
<feature type="compositionally biased region" description="Basic and acidic residues" evidence="1">
    <location>
        <begin position="136"/>
        <end position="148"/>
    </location>
</feature>